<sequence length="483" mass="52355">MKAKSNIVLASLGAVPLLMVLGNSMLIPVLPQMKSSLGITQFQVSLVITLFSIPAGLAIPFAGFLSDRYSRKKIIVPSLIIYGVGGVIALLAVLFMKKPYYAIMAGRVVQGIGAAGTAPIAMALASDIFTSDNRSKALGILEAANGLGKVISPILGSLLGIISWYALFYLFPILCIPTALAVWFLVKDPTTNQKSQSLKEYTSSLTKIFKNKGLHLMSTFFSGSVALFVLFGTLFYLSDYLEKKYGLEGVKKGLVLAIPVLGSSITSFLTGILTQRKKNKYKYLVIGGLILLSLSNLMIIFFIKNLYLFVTALAIGGVGAGLVLTCINTLITSSVSTEERGMITALYGAVRFTGVAVGPPIFGILMEKSNTITFGFAGGLAILAAIVVFFFTDPKVSSEDQTKNQKKDKKEEKNRFNYKKFILDTLMLRNTLGKLLVRPSLKPNKKDESINPSNYKDNNGSDKDNANENNVDKNNINKDNVDK</sequence>
<dbReference type="InterPro" id="IPR050189">
    <property type="entry name" value="MFS_Efflux_Transporters"/>
</dbReference>
<dbReference type="SUPFAM" id="SSF103473">
    <property type="entry name" value="MFS general substrate transporter"/>
    <property type="match status" value="1"/>
</dbReference>
<dbReference type="PRINTS" id="PR01035">
    <property type="entry name" value="TCRTETA"/>
</dbReference>
<evidence type="ECO:0000256" key="3">
    <source>
        <dbReference type="ARBA" id="ARBA00022475"/>
    </source>
</evidence>
<dbReference type="CDD" id="cd17474">
    <property type="entry name" value="MFS_YfmO_like"/>
    <property type="match status" value="1"/>
</dbReference>
<feature type="transmembrane region" description="Helical" evidence="8">
    <location>
        <begin position="343"/>
        <end position="366"/>
    </location>
</feature>
<dbReference type="PANTHER" id="PTHR43124:SF3">
    <property type="entry name" value="CHLORAMPHENICOL EFFLUX PUMP RV0191"/>
    <property type="match status" value="1"/>
</dbReference>
<evidence type="ECO:0000313" key="10">
    <source>
        <dbReference type="EMBL" id="SMB92663.1"/>
    </source>
</evidence>
<reference evidence="10 11" key="1">
    <citation type="submission" date="2017-04" db="EMBL/GenBank/DDBJ databases">
        <authorList>
            <person name="Afonso C.L."/>
            <person name="Miller P.J."/>
            <person name="Scott M.A."/>
            <person name="Spackman E."/>
            <person name="Goraichik I."/>
            <person name="Dimitrov K.M."/>
            <person name="Suarez D.L."/>
            <person name="Swayne D.E."/>
        </authorList>
    </citation>
    <scope>NUCLEOTIDE SEQUENCE [LARGE SCALE GENOMIC DNA]</scope>
    <source>
        <strain evidence="10 11">DSM 11270</strain>
    </source>
</reference>
<dbReference type="InterPro" id="IPR020846">
    <property type="entry name" value="MFS_dom"/>
</dbReference>
<dbReference type="InterPro" id="IPR001958">
    <property type="entry name" value="Tet-R_TetA/multi-R_MdtG-like"/>
</dbReference>
<feature type="transmembrane region" description="Helical" evidence="8">
    <location>
        <begin position="214"/>
        <end position="236"/>
    </location>
</feature>
<evidence type="ECO:0000259" key="9">
    <source>
        <dbReference type="PROSITE" id="PS50850"/>
    </source>
</evidence>
<dbReference type="Gene3D" id="1.20.1250.20">
    <property type="entry name" value="MFS general substrate transporter like domains"/>
    <property type="match status" value="1"/>
</dbReference>
<dbReference type="GO" id="GO:0005886">
    <property type="term" value="C:plasma membrane"/>
    <property type="evidence" value="ECO:0007669"/>
    <property type="project" value="UniProtKB-SubCell"/>
</dbReference>
<accession>A0A1W1VHE0</accession>
<feature type="domain" description="Major facilitator superfamily (MFS) profile" evidence="9">
    <location>
        <begin position="8"/>
        <end position="396"/>
    </location>
</feature>
<evidence type="ECO:0000256" key="2">
    <source>
        <dbReference type="ARBA" id="ARBA00022448"/>
    </source>
</evidence>
<evidence type="ECO:0000256" key="1">
    <source>
        <dbReference type="ARBA" id="ARBA00004651"/>
    </source>
</evidence>
<evidence type="ECO:0000256" key="5">
    <source>
        <dbReference type="ARBA" id="ARBA00022989"/>
    </source>
</evidence>
<feature type="transmembrane region" description="Helical" evidence="8">
    <location>
        <begin position="42"/>
        <end position="62"/>
    </location>
</feature>
<dbReference type="Pfam" id="PF07690">
    <property type="entry name" value="MFS_1"/>
    <property type="match status" value="1"/>
</dbReference>
<feature type="transmembrane region" description="Helical" evidence="8">
    <location>
        <begin position="372"/>
        <end position="391"/>
    </location>
</feature>
<evidence type="ECO:0000256" key="7">
    <source>
        <dbReference type="SAM" id="MobiDB-lite"/>
    </source>
</evidence>
<keyword evidence="6 8" id="KW-0472">Membrane</keyword>
<keyword evidence="2" id="KW-0813">Transport</keyword>
<dbReference type="InterPro" id="IPR036259">
    <property type="entry name" value="MFS_trans_sf"/>
</dbReference>
<gene>
    <name evidence="10" type="ORF">SAMN00017405_2078</name>
</gene>
<feature type="region of interest" description="Disordered" evidence="7">
    <location>
        <begin position="443"/>
        <end position="483"/>
    </location>
</feature>
<organism evidence="10 11">
    <name type="scientific">Desulfonispora thiosulfatigenes DSM 11270</name>
    <dbReference type="NCBI Taxonomy" id="656914"/>
    <lineage>
        <taxon>Bacteria</taxon>
        <taxon>Bacillati</taxon>
        <taxon>Bacillota</taxon>
        <taxon>Clostridia</taxon>
        <taxon>Eubacteriales</taxon>
        <taxon>Peptococcaceae</taxon>
        <taxon>Desulfonispora</taxon>
    </lineage>
</organism>
<dbReference type="RefSeq" id="WP_242941969.1">
    <property type="nucleotide sequence ID" value="NZ_FWWT01000021.1"/>
</dbReference>
<dbReference type="PROSITE" id="PS50850">
    <property type="entry name" value="MFS"/>
    <property type="match status" value="1"/>
</dbReference>
<keyword evidence="11" id="KW-1185">Reference proteome</keyword>
<proteinExistence type="predicted"/>
<feature type="transmembrane region" description="Helical" evidence="8">
    <location>
        <begin position="74"/>
        <end position="95"/>
    </location>
</feature>
<evidence type="ECO:0000313" key="11">
    <source>
        <dbReference type="Proteomes" id="UP000192731"/>
    </source>
</evidence>
<dbReference type="AlphaFoldDB" id="A0A1W1VHE0"/>
<evidence type="ECO:0000256" key="6">
    <source>
        <dbReference type="ARBA" id="ARBA00023136"/>
    </source>
</evidence>
<evidence type="ECO:0000256" key="4">
    <source>
        <dbReference type="ARBA" id="ARBA00022692"/>
    </source>
</evidence>
<keyword evidence="4 8" id="KW-0812">Transmembrane</keyword>
<dbReference type="GO" id="GO:0022857">
    <property type="term" value="F:transmembrane transporter activity"/>
    <property type="evidence" value="ECO:0007669"/>
    <property type="project" value="InterPro"/>
</dbReference>
<feature type="transmembrane region" description="Helical" evidence="8">
    <location>
        <begin position="7"/>
        <end position="30"/>
    </location>
</feature>
<protein>
    <submittedName>
        <fullName evidence="10">MFS transporter, ACDE family, multidrug resistance protein</fullName>
    </submittedName>
</protein>
<evidence type="ECO:0000256" key="8">
    <source>
        <dbReference type="SAM" id="Phobius"/>
    </source>
</evidence>
<feature type="transmembrane region" description="Helical" evidence="8">
    <location>
        <begin position="309"/>
        <end position="331"/>
    </location>
</feature>
<dbReference type="STRING" id="656914.SAMN00017405_2078"/>
<dbReference type="PANTHER" id="PTHR43124">
    <property type="entry name" value="PURINE EFFLUX PUMP PBUE"/>
    <property type="match status" value="1"/>
</dbReference>
<keyword evidence="3" id="KW-1003">Cell membrane</keyword>
<dbReference type="Proteomes" id="UP000192731">
    <property type="component" value="Unassembled WGS sequence"/>
</dbReference>
<keyword evidence="5 8" id="KW-1133">Transmembrane helix</keyword>
<comment type="subcellular location">
    <subcellularLocation>
        <location evidence="1">Cell membrane</location>
        <topology evidence="1">Multi-pass membrane protein</topology>
    </subcellularLocation>
</comment>
<feature type="transmembrane region" description="Helical" evidence="8">
    <location>
        <begin position="162"/>
        <end position="186"/>
    </location>
</feature>
<dbReference type="InterPro" id="IPR011701">
    <property type="entry name" value="MFS"/>
</dbReference>
<feature type="transmembrane region" description="Helical" evidence="8">
    <location>
        <begin position="256"/>
        <end position="274"/>
    </location>
</feature>
<name>A0A1W1VHE0_DESTI</name>
<feature type="transmembrane region" description="Helical" evidence="8">
    <location>
        <begin position="281"/>
        <end position="303"/>
    </location>
</feature>
<dbReference type="EMBL" id="FWWT01000021">
    <property type="protein sequence ID" value="SMB92663.1"/>
    <property type="molecule type" value="Genomic_DNA"/>
</dbReference>